<reference evidence="1 2" key="1">
    <citation type="journal article" date="2017" name="Genome Announc.">
        <title>Draft Genome Sequence of a Sporulating and Motile Strain of Lachnotalea glycerini Isolated from Water in Quebec City, Canada.</title>
        <authorList>
            <person name="Maheux A.F."/>
            <person name="Boudreau D.K."/>
            <person name="Berube E."/>
            <person name="Boissinot M."/>
            <person name="Raymond F."/>
            <person name="Brodeur S."/>
            <person name="Corbeil J."/>
            <person name="Isabel S."/>
            <person name="Omar R.F."/>
            <person name="Bergeron M.G."/>
        </authorList>
    </citation>
    <scope>NUCLEOTIDE SEQUENCE [LARGE SCALE GENOMIC DNA]</scope>
    <source>
        <strain evidence="1 2">CCRI-19302</strain>
    </source>
</reference>
<protein>
    <submittedName>
        <fullName evidence="1">TnpV protein</fullName>
    </submittedName>
</protein>
<dbReference type="Proteomes" id="UP000216411">
    <property type="component" value="Unassembled WGS sequence"/>
</dbReference>
<dbReference type="Pfam" id="PF14198">
    <property type="entry name" value="TnpV"/>
    <property type="match status" value="1"/>
</dbReference>
<sequence length="126" mass="15033">MRKQTIFEKLEIEYQEIDGIFYPVLSVPTEEEQLKDVGKYGRMWIGHLKSIYPIRYRSLVRFGELNSKAMEVNEVAYDLLDDIESGWLQKHKPQNANSFIEQLHLRNQARMMAEEMVLHDVVYQFH</sequence>
<dbReference type="OrthoDB" id="2063206at2"/>
<proteinExistence type="predicted"/>
<dbReference type="InterPro" id="IPR026989">
    <property type="entry name" value="TnpV"/>
</dbReference>
<keyword evidence="2" id="KW-1185">Reference proteome</keyword>
<comment type="caution">
    <text evidence="1">The sequence shown here is derived from an EMBL/GenBank/DDBJ whole genome shotgun (WGS) entry which is preliminary data.</text>
</comment>
<dbReference type="EMBL" id="NOKA02000028">
    <property type="protein sequence ID" value="RDY30813.1"/>
    <property type="molecule type" value="Genomic_DNA"/>
</dbReference>
<organism evidence="1 2">
    <name type="scientific">Lachnotalea glycerini</name>
    <dbReference type="NCBI Taxonomy" id="1763509"/>
    <lineage>
        <taxon>Bacteria</taxon>
        <taxon>Bacillati</taxon>
        <taxon>Bacillota</taxon>
        <taxon>Clostridia</taxon>
        <taxon>Lachnospirales</taxon>
        <taxon>Lachnospiraceae</taxon>
        <taxon>Lachnotalea</taxon>
    </lineage>
</organism>
<gene>
    <name evidence="1" type="ORF">CG710_012865</name>
</gene>
<name>A0A371JDJ5_9FIRM</name>
<evidence type="ECO:0000313" key="2">
    <source>
        <dbReference type="Proteomes" id="UP000216411"/>
    </source>
</evidence>
<accession>A0A371JDJ5</accession>
<dbReference type="AlphaFoldDB" id="A0A371JDJ5"/>
<evidence type="ECO:0000313" key="1">
    <source>
        <dbReference type="EMBL" id="RDY30813.1"/>
    </source>
</evidence>
<dbReference type="RefSeq" id="WP_094378061.1">
    <property type="nucleotide sequence ID" value="NZ_NOKA02000028.1"/>
</dbReference>